<protein>
    <recommendedName>
        <fullName evidence="2">DUF6699 domain-containing protein</fullName>
    </recommendedName>
</protein>
<dbReference type="InParanoid" id="D8PQU4"/>
<dbReference type="Proteomes" id="UP000007431">
    <property type="component" value="Unassembled WGS sequence"/>
</dbReference>
<dbReference type="Pfam" id="PF20415">
    <property type="entry name" value="DUF6699"/>
    <property type="match status" value="1"/>
</dbReference>
<dbReference type="HOGENOM" id="CLU_535457_0_0_1"/>
<feature type="region of interest" description="Disordered" evidence="1">
    <location>
        <begin position="1"/>
        <end position="97"/>
    </location>
</feature>
<name>D8PQU4_SCHCM</name>
<evidence type="ECO:0000259" key="2">
    <source>
        <dbReference type="Pfam" id="PF20415"/>
    </source>
</evidence>
<dbReference type="GeneID" id="9584988"/>
<gene>
    <name evidence="3" type="ORF">SCHCODRAFT_231523</name>
</gene>
<keyword evidence="4" id="KW-1185">Reference proteome</keyword>
<dbReference type="AlphaFoldDB" id="D8PQU4"/>
<evidence type="ECO:0000256" key="1">
    <source>
        <dbReference type="SAM" id="MobiDB-lite"/>
    </source>
</evidence>
<dbReference type="InterPro" id="IPR046522">
    <property type="entry name" value="DUF6699"/>
</dbReference>
<reference evidence="3 4" key="1">
    <citation type="journal article" date="2010" name="Nat. Biotechnol.">
        <title>Genome sequence of the model mushroom Schizophyllum commune.</title>
        <authorList>
            <person name="Ohm R.A."/>
            <person name="de Jong J.F."/>
            <person name="Lugones L.G."/>
            <person name="Aerts A."/>
            <person name="Kothe E."/>
            <person name="Stajich J.E."/>
            <person name="de Vries R.P."/>
            <person name="Record E."/>
            <person name="Levasseur A."/>
            <person name="Baker S.E."/>
            <person name="Bartholomew K.A."/>
            <person name="Coutinho P.M."/>
            <person name="Erdmann S."/>
            <person name="Fowler T.J."/>
            <person name="Gathman A.C."/>
            <person name="Lombard V."/>
            <person name="Henrissat B."/>
            <person name="Knabe N."/>
            <person name="Kuees U."/>
            <person name="Lilly W.W."/>
            <person name="Lindquist E."/>
            <person name="Lucas S."/>
            <person name="Magnuson J.K."/>
            <person name="Piumi F."/>
            <person name="Raudaskoski M."/>
            <person name="Salamov A."/>
            <person name="Schmutz J."/>
            <person name="Schwarze F.W.M.R."/>
            <person name="vanKuyk P.A."/>
            <person name="Horton J.S."/>
            <person name="Grigoriev I.V."/>
            <person name="Woesten H.A.B."/>
        </authorList>
    </citation>
    <scope>NUCLEOTIDE SEQUENCE [LARGE SCALE GENOMIC DNA]</scope>
    <source>
        <strain evidence="4">H4-8 / FGSC 9210</strain>
    </source>
</reference>
<evidence type="ECO:0000313" key="3">
    <source>
        <dbReference type="EMBL" id="EFJ02454.1"/>
    </source>
</evidence>
<dbReference type="OMA" id="HPRLPWY"/>
<dbReference type="KEGG" id="scm:SCHCO_02696710"/>
<dbReference type="VEuPathDB" id="FungiDB:SCHCODRAFT_02696710"/>
<dbReference type="EMBL" id="GL377302">
    <property type="protein sequence ID" value="EFJ02454.1"/>
    <property type="molecule type" value="Genomic_DNA"/>
</dbReference>
<evidence type="ECO:0000313" key="4">
    <source>
        <dbReference type="Proteomes" id="UP000007431"/>
    </source>
</evidence>
<feature type="region of interest" description="Disordered" evidence="1">
    <location>
        <begin position="124"/>
        <end position="287"/>
    </location>
</feature>
<dbReference type="OrthoDB" id="3265169at2759"/>
<proteinExistence type="predicted"/>
<accession>D8PQU4</accession>
<feature type="domain" description="DUF6699" evidence="2">
    <location>
        <begin position="364"/>
        <end position="496"/>
    </location>
</feature>
<organism evidence="4">
    <name type="scientific">Schizophyllum commune (strain H4-8 / FGSC 9210)</name>
    <name type="common">Split gill fungus</name>
    <dbReference type="NCBI Taxonomy" id="578458"/>
    <lineage>
        <taxon>Eukaryota</taxon>
        <taxon>Fungi</taxon>
        <taxon>Dikarya</taxon>
        <taxon>Basidiomycota</taxon>
        <taxon>Agaricomycotina</taxon>
        <taxon>Agaricomycetes</taxon>
        <taxon>Agaricomycetidae</taxon>
        <taxon>Agaricales</taxon>
        <taxon>Schizophyllaceae</taxon>
        <taxon>Schizophyllum</taxon>
    </lineage>
</organism>
<feature type="compositionally biased region" description="Low complexity" evidence="1">
    <location>
        <begin position="130"/>
        <end position="142"/>
    </location>
</feature>
<feature type="compositionally biased region" description="Low complexity" evidence="1">
    <location>
        <begin position="21"/>
        <end position="36"/>
    </location>
</feature>
<sequence>MIPRGRPSVWQASQQHGAWHSGPSWPAAGPSSSVRIIPPPPGAHYIDEHDDGEPATAEVTTPIPSPRRFSPRRHRRATSMPRHLNTPAPGPSNAYVDMPPWASPGAASDWSPAGAGAYGAGGAGGGGWGAPDEGGAPGGWEDWNATTGAGNNDPWATGPASPPNAPPGGFGGWNAPQAPGPDMDPMPDSYFAPRNAPPPSSPWHPSAGQTPGPTWGNLPGTGSPYPSWSSSQTPPSRGLTTPQTPASALDQPTLGRSFFGGLGRSASQTQPKPRHNKRSNSIDVHRSVSDALPHYRNGWKPTEGYGPLEPARRPREWRPEYTVRPSFASYIPRGRRDTVVDDFTDPVRRKLSYLLAYASPPPVFWDIRYDPEYVNCLNFPCLRRQHNEIDFFQIASEPPVERMRLVHHRLPWYIEILQSQPNGITVGDIITQMYAQLSMSILAKDYWNEEMTEADREKITVAYRKRCKDDEQELGKGVKRVDYLGERVIFEGLHKKGGIWEIKLKKKHE</sequence>
<dbReference type="STRING" id="578458.D8PQU4"/>
<dbReference type="eggNOG" id="ENOG502SUSM">
    <property type="taxonomic scope" value="Eukaryota"/>
</dbReference>
<feature type="compositionally biased region" description="Polar residues" evidence="1">
    <location>
        <begin position="224"/>
        <end position="246"/>
    </location>
</feature>